<evidence type="ECO:0000313" key="5">
    <source>
        <dbReference type="EMBL" id="CAB5238047.1"/>
    </source>
</evidence>
<dbReference type="InterPro" id="IPR046462">
    <property type="entry name" value="TerL_nuclease"/>
</dbReference>
<accession>A0A6J5QMJ9</accession>
<evidence type="ECO:0000313" key="3">
    <source>
        <dbReference type="EMBL" id="CAB4185889.1"/>
    </source>
</evidence>
<name>A0A6J5QMJ9_9CAUD</name>
<dbReference type="PANTHER" id="PTHR41287">
    <property type="match status" value="1"/>
</dbReference>
<dbReference type="GO" id="GO:0004519">
    <property type="term" value="F:endonuclease activity"/>
    <property type="evidence" value="ECO:0007669"/>
    <property type="project" value="InterPro"/>
</dbReference>
<dbReference type="InterPro" id="IPR005021">
    <property type="entry name" value="Terminase_largesu-like"/>
</dbReference>
<proteinExistence type="predicted"/>
<dbReference type="InterPro" id="IPR046461">
    <property type="entry name" value="TerL_ATPase"/>
</dbReference>
<dbReference type="PANTHER" id="PTHR41287:SF1">
    <property type="entry name" value="PROTEIN YMFN"/>
    <property type="match status" value="1"/>
</dbReference>
<dbReference type="EMBL" id="LR797446">
    <property type="protein sequence ID" value="CAB4216950.1"/>
    <property type="molecule type" value="Genomic_DNA"/>
</dbReference>
<dbReference type="Pfam" id="PF20441">
    <property type="entry name" value="TerL_nuclease"/>
    <property type="match status" value="1"/>
</dbReference>
<evidence type="ECO:0000313" key="4">
    <source>
        <dbReference type="EMBL" id="CAB4216950.1"/>
    </source>
</evidence>
<dbReference type="EMBL" id="LR798455">
    <property type="protein sequence ID" value="CAB5238047.1"/>
    <property type="molecule type" value="Genomic_DNA"/>
</dbReference>
<gene>
    <name evidence="3" type="ORF">UFOVP1136_2</name>
    <name evidence="4" type="ORF">UFOVP1497_7</name>
    <name evidence="5" type="ORF">UFOVP1586_4</name>
</gene>
<evidence type="ECO:0000259" key="1">
    <source>
        <dbReference type="Pfam" id="PF03354"/>
    </source>
</evidence>
<dbReference type="Pfam" id="PF03354">
    <property type="entry name" value="TerL_ATPase"/>
    <property type="match status" value="1"/>
</dbReference>
<dbReference type="Gene3D" id="3.40.50.300">
    <property type="entry name" value="P-loop containing nucleotide triphosphate hydrolases"/>
    <property type="match status" value="1"/>
</dbReference>
<organism evidence="3">
    <name type="scientific">uncultured Caudovirales phage</name>
    <dbReference type="NCBI Taxonomy" id="2100421"/>
    <lineage>
        <taxon>Viruses</taxon>
        <taxon>Duplodnaviria</taxon>
        <taxon>Heunggongvirae</taxon>
        <taxon>Uroviricota</taxon>
        <taxon>Caudoviricetes</taxon>
        <taxon>Peduoviridae</taxon>
        <taxon>Maltschvirus</taxon>
        <taxon>Maltschvirus maltsch</taxon>
    </lineage>
</organism>
<evidence type="ECO:0000259" key="2">
    <source>
        <dbReference type="Pfam" id="PF20441"/>
    </source>
</evidence>
<dbReference type="EMBL" id="LR797081">
    <property type="protein sequence ID" value="CAB4185889.1"/>
    <property type="molecule type" value="Genomic_DNA"/>
</dbReference>
<dbReference type="InterPro" id="IPR027417">
    <property type="entry name" value="P-loop_NTPase"/>
</dbReference>
<dbReference type="SUPFAM" id="SSF52540">
    <property type="entry name" value="P-loop containing nucleoside triphosphate hydrolases"/>
    <property type="match status" value="1"/>
</dbReference>
<protein>
    <submittedName>
        <fullName evidence="3">COG4626 Phage terminase-like protein, large subunit</fullName>
    </submittedName>
</protein>
<feature type="domain" description="Terminase large subunit-like ATPase" evidence="1">
    <location>
        <begin position="101"/>
        <end position="234"/>
    </location>
</feature>
<sequence length="567" mass="61729">MATKKNKIVAAEKIIVRDIVEKYILDLAAGNIKSNFSLHGWAVATAPLLSGWAWHKVQAYADFVALVTQAAGSSAGKPLVLLPWQWAVAAQLLADPDCKALLVVVARGAGKTELAASLLAYVMITGGASQQYYAVAPNLRAACIVFDRLRTMTRALDPEVTFSDATTISNQGGWIRCQGSVMRALPCTESAMDGISARLIVADEVARMEKGFGRVVTGLSKDPASQMLCISTPDARQRTRSIWPYWAALQAHYVQGSECPAGWRAMLFGLDSEDDALDEDNWIKAQPSLGVTVQASNMKASIEAMMGTHDPSLQAECDMQILARHNDRLSGAMDLAILDRQMIEVIDWDSLRGAPAVIAIDLARGAQLGDHANLSSLCLAVFDVKAERYRYKLIHWWAGQDIVGDEKRCHQPLRQWVAEGHLRQMSGEIHDMHVIEAAVLDLSATYSVRHVGVDPLAHQESALIDWRRRGITVTAVEQGIRTMGPAWALWTDGIRGRSITHQKDPVLRACLGATRTIQDNAGNVRPVKGRSSGNIDAVIASCMAAMLCERFNVARVSSYETPGGVVI</sequence>
<feature type="domain" description="Terminase large subunit-like endonuclease" evidence="2">
    <location>
        <begin position="269"/>
        <end position="544"/>
    </location>
</feature>
<reference evidence="3" key="1">
    <citation type="submission" date="2020-05" db="EMBL/GenBank/DDBJ databases">
        <authorList>
            <person name="Chiriac C."/>
            <person name="Salcher M."/>
            <person name="Ghai R."/>
            <person name="Kavagutti S V."/>
        </authorList>
    </citation>
    <scope>NUCLEOTIDE SEQUENCE</scope>
</reference>